<sequence>MKKVVISHRLHDDGMAILEKANVKVAITNNGDPKVMSPELLDADGLIIRIGSIDRETMLQAKQLKVIGRPGVGVDDVDVKTATELGIPVVIAPGANTRSVAEHAFALMFACAKDIVRSDKEMRKGNFAIRSSYKAYELNKKTLALIGYGNIGSILAQMAAAIGMTVKVYDPYVEQQVIEAKGYIYCATLDQAISGSEVISIHTPLTAQTRNLIGRKEFGLMSENTILINCARGGVVDEDALVEALSTHRIHSAGLDVFASEPVDPNSPLMQLDNVIVSPHMAGQTKEAASGVATMAAEGVIAVINGERWPYVCNPEAYDHPKWNKN</sequence>
<evidence type="ECO:0000259" key="6">
    <source>
        <dbReference type="Pfam" id="PF02826"/>
    </source>
</evidence>
<gene>
    <name evidence="7" type="ORF">JP32_05510</name>
</gene>
<dbReference type="InterPro" id="IPR050418">
    <property type="entry name" value="D-iso_2-hydroxyacid_DH_PdxB"/>
</dbReference>
<proteinExistence type="inferred from homology"/>
<feature type="domain" description="D-isomer specific 2-hydroxyacid dehydrogenase catalytic" evidence="5">
    <location>
        <begin position="4"/>
        <end position="312"/>
    </location>
</feature>
<dbReference type="SUPFAM" id="SSF51735">
    <property type="entry name" value="NAD(P)-binding Rossmann-fold domains"/>
    <property type="match status" value="1"/>
</dbReference>
<dbReference type="PANTHER" id="PTHR43761">
    <property type="entry name" value="D-ISOMER SPECIFIC 2-HYDROXYACID DEHYDROGENASE FAMILY PROTEIN (AFU_ORTHOLOGUE AFUA_1G13630)"/>
    <property type="match status" value="1"/>
</dbReference>
<evidence type="ECO:0000256" key="3">
    <source>
        <dbReference type="ARBA" id="ARBA00023027"/>
    </source>
</evidence>
<dbReference type="Pfam" id="PF02826">
    <property type="entry name" value="2-Hacid_dh_C"/>
    <property type="match status" value="1"/>
</dbReference>
<dbReference type="GO" id="GO:0016616">
    <property type="term" value="F:oxidoreductase activity, acting on the CH-OH group of donors, NAD or NADP as acceptor"/>
    <property type="evidence" value="ECO:0007669"/>
    <property type="project" value="InterPro"/>
</dbReference>
<dbReference type="AlphaFoldDB" id="A0A0A2XMK4"/>
<organism evidence="7 8">
    <name type="scientific">Gallibacterium anatis</name>
    <dbReference type="NCBI Taxonomy" id="750"/>
    <lineage>
        <taxon>Bacteria</taxon>
        <taxon>Pseudomonadati</taxon>
        <taxon>Pseudomonadota</taxon>
        <taxon>Gammaproteobacteria</taxon>
        <taxon>Pasteurellales</taxon>
        <taxon>Pasteurellaceae</taxon>
        <taxon>Gallibacterium</taxon>
    </lineage>
</organism>
<dbReference type="Pfam" id="PF00389">
    <property type="entry name" value="2-Hacid_dh"/>
    <property type="match status" value="1"/>
</dbReference>
<protein>
    <submittedName>
        <fullName evidence="7">Phosphoglycerate dehydrogenase</fullName>
    </submittedName>
</protein>
<dbReference type="Proteomes" id="UP000030526">
    <property type="component" value="Unassembled WGS sequence"/>
</dbReference>
<evidence type="ECO:0000256" key="4">
    <source>
        <dbReference type="RuleBase" id="RU003719"/>
    </source>
</evidence>
<dbReference type="InterPro" id="IPR006140">
    <property type="entry name" value="D-isomer_DH_NAD-bd"/>
</dbReference>
<comment type="caution">
    <text evidence="7">The sequence shown here is derived from an EMBL/GenBank/DDBJ whole genome shotgun (WGS) entry which is preliminary data.</text>
</comment>
<keyword evidence="2 4" id="KW-0560">Oxidoreductase</keyword>
<evidence type="ECO:0000313" key="8">
    <source>
        <dbReference type="Proteomes" id="UP000030526"/>
    </source>
</evidence>
<comment type="similarity">
    <text evidence="1 4">Belongs to the D-isomer specific 2-hydroxyacid dehydrogenase family.</text>
</comment>
<dbReference type="CDD" id="cd12173">
    <property type="entry name" value="PGDH_4"/>
    <property type="match status" value="1"/>
</dbReference>
<name>A0A0A2XMK4_9PAST</name>
<evidence type="ECO:0000256" key="1">
    <source>
        <dbReference type="ARBA" id="ARBA00005854"/>
    </source>
</evidence>
<evidence type="ECO:0000256" key="2">
    <source>
        <dbReference type="ARBA" id="ARBA00023002"/>
    </source>
</evidence>
<dbReference type="InterPro" id="IPR036291">
    <property type="entry name" value="NAD(P)-bd_dom_sf"/>
</dbReference>
<dbReference type="Gene3D" id="3.40.50.720">
    <property type="entry name" value="NAD(P)-binding Rossmann-like Domain"/>
    <property type="match status" value="2"/>
</dbReference>
<accession>A0A0A2XMK4</accession>
<dbReference type="SUPFAM" id="SSF52283">
    <property type="entry name" value="Formate/glycerate dehydrogenase catalytic domain-like"/>
    <property type="match status" value="1"/>
</dbReference>
<dbReference type="GO" id="GO:0051287">
    <property type="term" value="F:NAD binding"/>
    <property type="evidence" value="ECO:0007669"/>
    <property type="project" value="InterPro"/>
</dbReference>
<reference evidence="7 8" key="1">
    <citation type="submission" date="2014-08" db="EMBL/GenBank/DDBJ databases">
        <title>Chaperone-usher fimbriae in a diverse selection of Gallibacterium genomes.</title>
        <authorList>
            <person name="Kudirkiene E."/>
            <person name="Bager R.J."/>
            <person name="Johnson T.J."/>
            <person name="Bojesen A.M."/>
        </authorList>
    </citation>
    <scope>NUCLEOTIDE SEQUENCE [LARGE SCALE GENOMIC DNA]</scope>
    <source>
        <strain evidence="7 8">20558/3kl.</strain>
    </source>
</reference>
<dbReference type="EMBL" id="JPXS01000025">
    <property type="protein sequence ID" value="KGQ32162.1"/>
    <property type="molecule type" value="Genomic_DNA"/>
</dbReference>
<dbReference type="PANTHER" id="PTHR43761:SF1">
    <property type="entry name" value="D-ISOMER SPECIFIC 2-HYDROXYACID DEHYDROGENASE CATALYTIC DOMAIN-CONTAINING PROTEIN-RELATED"/>
    <property type="match status" value="1"/>
</dbReference>
<evidence type="ECO:0000259" key="5">
    <source>
        <dbReference type="Pfam" id="PF00389"/>
    </source>
</evidence>
<keyword evidence="3" id="KW-0520">NAD</keyword>
<feature type="domain" description="D-isomer specific 2-hydroxyacid dehydrogenase NAD-binding" evidence="6">
    <location>
        <begin position="105"/>
        <end position="282"/>
    </location>
</feature>
<evidence type="ECO:0000313" key="7">
    <source>
        <dbReference type="EMBL" id="KGQ32162.1"/>
    </source>
</evidence>
<dbReference type="FunFam" id="3.40.50.720:FF:000203">
    <property type="entry name" value="D-3-phosphoglycerate dehydrogenase (SerA)"/>
    <property type="match status" value="1"/>
</dbReference>
<dbReference type="RefSeq" id="WP_039083952.1">
    <property type="nucleotide sequence ID" value="NZ_JPXS01000025.1"/>
</dbReference>
<dbReference type="InterPro" id="IPR006139">
    <property type="entry name" value="D-isomer_2_OHA_DH_cat_dom"/>
</dbReference>